<sequence>METKQSDMMGGLAKGLRVIEAFTVDTPRLSISEAAAIAGLDRATTRRCLLTLAEQGYCAYDGKFFTVTPRVLRLGTGCLATMPLPRIVQPWLDDLSEKIGQSTSVAILDESEIVYVARAAQRKVMSIALMPGSRLPAYCTSMGRVLLAALPEDKARSLLGAAPLARRTPHTMTAVERLMTELETVRAQGYAAVSEEVELGLRSIAVPIVNARGQVVAALNTGFPASSETMETVALAFLPPLLHVRKELSRILN</sequence>
<dbReference type="InterPro" id="IPR014757">
    <property type="entry name" value="Tscrpt_reg_IclR_C"/>
</dbReference>
<dbReference type="InterPro" id="IPR005471">
    <property type="entry name" value="Tscrpt_reg_IclR_N"/>
</dbReference>
<dbReference type="GO" id="GO:0003677">
    <property type="term" value="F:DNA binding"/>
    <property type="evidence" value="ECO:0007669"/>
    <property type="project" value="UniProtKB-KW"/>
</dbReference>
<dbReference type="PROSITE" id="PS51077">
    <property type="entry name" value="HTH_ICLR"/>
    <property type="match status" value="1"/>
</dbReference>
<dbReference type="InterPro" id="IPR012794">
    <property type="entry name" value="PcaR_PcaU"/>
</dbReference>
<feature type="domain" description="HTH iclR-type" evidence="4">
    <location>
        <begin position="9"/>
        <end position="76"/>
    </location>
</feature>
<evidence type="ECO:0000256" key="1">
    <source>
        <dbReference type="ARBA" id="ARBA00023015"/>
    </source>
</evidence>
<dbReference type="GO" id="GO:0046278">
    <property type="term" value="P:3,4-dihydroxybenzoate metabolic process"/>
    <property type="evidence" value="ECO:0007669"/>
    <property type="project" value="InterPro"/>
</dbReference>
<proteinExistence type="predicted"/>
<dbReference type="SUPFAM" id="SSF55781">
    <property type="entry name" value="GAF domain-like"/>
    <property type="match status" value="1"/>
</dbReference>
<dbReference type="PANTHER" id="PTHR30136:SF34">
    <property type="entry name" value="TRANSCRIPTIONAL REGULATOR"/>
    <property type="match status" value="1"/>
</dbReference>
<evidence type="ECO:0000259" key="5">
    <source>
        <dbReference type="PROSITE" id="PS51078"/>
    </source>
</evidence>
<dbReference type="Proteomes" id="UP001155840">
    <property type="component" value="Unassembled WGS sequence"/>
</dbReference>
<keyword evidence="7" id="KW-1185">Reference proteome</keyword>
<dbReference type="GO" id="GO:0045892">
    <property type="term" value="P:negative regulation of DNA-templated transcription"/>
    <property type="evidence" value="ECO:0007669"/>
    <property type="project" value="TreeGrafter"/>
</dbReference>
<dbReference type="SMART" id="SM00346">
    <property type="entry name" value="HTH_ICLR"/>
    <property type="match status" value="1"/>
</dbReference>
<feature type="domain" description="IclR-ED" evidence="5">
    <location>
        <begin position="70"/>
        <end position="253"/>
    </location>
</feature>
<gene>
    <name evidence="6" type="ORF">G8E10_07795</name>
</gene>
<organism evidence="6 7">
    <name type="scientific">Ferranicluibacter rubi</name>
    <dbReference type="NCBI Taxonomy" id="2715133"/>
    <lineage>
        <taxon>Bacteria</taxon>
        <taxon>Pseudomonadati</taxon>
        <taxon>Pseudomonadota</taxon>
        <taxon>Alphaproteobacteria</taxon>
        <taxon>Hyphomicrobiales</taxon>
        <taxon>Rhizobiaceae</taxon>
        <taxon>Ferranicluibacter</taxon>
    </lineage>
</organism>
<dbReference type="AlphaFoldDB" id="A0AA43ZD68"/>
<evidence type="ECO:0000256" key="2">
    <source>
        <dbReference type="ARBA" id="ARBA00023125"/>
    </source>
</evidence>
<dbReference type="InterPro" id="IPR036388">
    <property type="entry name" value="WH-like_DNA-bd_sf"/>
</dbReference>
<dbReference type="EMBL" id="JAANCM010000003">
    <property type="protein sequence ID" value="NHT75643.1"/>
    <property type="molecule type" value="Genomic_DNA"/>
</dbReference>
<dbReference type="GO" id="GO:0003700">
    <property type="term" value="F:DNA-binding transcription factor activity"/>
    <property type="evidence" value="ECO:0007669"/>
    <property type="project" value="TreeGrafter"/>
</dbReference>
<dbReference type="Gene3D" id="3.30.450.40">
    <property type="match status" value="1"/>
</dbReference>
<evidence type="ECO:0000256" key="3">
    <source>
        <dbReference type="ARBA" id="ARBA00023163"/>
    </source>
</evidence>
<accession>A0AA43ZD68</accession>
<keyword evidence="1" id="KW-0805">Transcription regulation</keyword>
<dbReference type="SUPFAM" id="SSF46785">
    <property type="entry name" value="Winged helix' DNA-binding domain"/>
    <property type="match status" value="1"/>
</dbReference>
<dbReference type="NCBIfam" id="TIGR02431">
    <property type="entry name" value="pcaR_pcaU"/>
    <property type="match status" value="1"/>
</dbReference>
<dbReference type="PANTHER" id="PTHR30136">
    <property type="entry name" value="HELIX-TURN-HELIX TRANSCRIPTIONAL REGULATOR, ICLR FAMILY"/>
    <property type="match status" value="1"/>
</dbReference>
<evidence type="ECO:0000313" key="7">
    <source>
        <dbReference type="Proteomes" id="UP001155840"/>
    </source>
</evidence>
<keyword evidence="3" id="KW-0804">Transcription</keyword>
<dbReference type="InterPro" id="IPR036390">
    <property type="entry name" value="WH_DNA-bd_sf"/>
</dbReference>
<dbReference type="InterPro" id="IPR029016">
    <property type="entry name" value="GAF-like_dom_sf"/>
</dbReference>
<dbReference type="Gene3D" id="1.10.10.10">
    <property type="entry name" value="Winged helix-like DNA-binding domain superfamily/Winged helix DNA-binding domain"/>
    <property type="match status" value="1"/>
</dbReference>
<keyword evidence="2" id="KW-0238">DNA-binding</keyword>
<dbReference type="Pfam" id="PF01614">
    <property type="entry name" value="IclR_C"/>
    <property type="match status" value="1"/>
</dbReference>
<dbReference type="InterPro" id="IPR050707">
    <property type="entry name" value="HTH_MetabolicPath_Reg"/>
</dbReference>
<reference evidence="6" key="1">
    <citation type="submission" date="2020-03" db="EMBL/GenBank/DDBJ databases">
        <title>Ferranicluibacter endophyticum gen. nov., sp. nov., a new genus isolated from Rubus ulmifolius Schott. stem.</title>
        <authorList>
            <person name="Roca-Couso R."/>
            <person name="Flores-Felix J.D."/>
            <person name="Igual J.M."/>
            <person name="Rivas R."/>
        </authorList>
    </citation>
    <scope>NUCLEOTIDE SEQUENCE</scope>
    <source>
        <strain evidence="6">CRRU44</strain>
    </source>
</reference>
<protein>
    <submittedName>
        <fullName evidence="6">Helix-turn-helix domain-containing protein</fullName>
    </submittedName>
</protein>
<name>A0AA43ZD68_9HYPH</name>
<evidence type="ECO:0000313" key="6">
    <source>
        <dbReference type="EMBL" id="NHT75643.1"/>
    </source>
</evidence>
<dbReference type="RefSeq" id="WP_110801693.1">
    <property type="nucleotide sequence ID" value="NZ_JAANCM010000003.1"/>
</dbReference>
<comment type="caution">
    <text evidence="6">The sequence shown here is derived from an EMBL/GenBank/DDBJ whole genome shotgun (WGS) entry which is preliminary data.</text>
</comment>
<dbReference type="PROSITE" id="PS51078">
    <property type="entry name" value="ICLR_ED"/>
    <property type="match status" value="1"/>
</dbReference>
<dbReference type="Pfam" id="PF09339">
    <property type="entry name" value="HTH_IclR"/>
    <property type="match status" value="1"/>
</dbReference>
<dbReference type="GO" id="GO:0045893">
    <property type="term" value="P:positive regulation of DNA-templated transcription"/>
    <property type="evidence" value="ECO:0007669"/>
    <property type="project" value="InterPro"/>
</dbReference>
<evidence type="ECO:0000259" key="4">
    <source>
        <dbReference type="PROSITE" id="PS51077"/>
    </source>
</evidence>